<dbReference type="InterPro" id="IPR035976">
    <property type="entry name" value="Sushi/SCR/CCP_sf"/>
</dbReference>
<gene>
    <name evidence="8" type="ORF">G0U57_014871</name>
</gene>
<dbReference type="Pfam" id="PF00084">
    <property type="entry name" value="Sushi"/>
    <property type="match status" value="1"/>
</dbReference>
<evidence type="ECO:0000313" key="9">
    <source>
        <dbReference type="Proteomes" id="UP000765507"/>
    </source>
</evidence>
<proteinExistence type="predicted"/>
<dbReference type="AlphaFoldDB" id="A0A8T1T1I5"/>
<dbReference type="SMART" id="SM00032">
    <property type="entry name" value="CCP"/>
    <property type="match status" value="1"/>
</dbReference>
<feature type="transmembrane region" description="Helical" evidence="6">
    <location>
        <begin position="116"/>
        <end position="135"/>
    </location>
</feature>
<dbReference type="OrthoDB" id="6480633at2759"/>
<evidence type="ECO:0000256" key="6">
    <source>
        <dbReference type="SAM" id="Phobius"/>
    </source>
</evidence>
<comment type="caution">
    <text evidence="5">Lacks conserved residue(s) required for the propagation of feature annotation.</text>
</comment>
<keyword evidence="3" id="KW-0677">Repeat</keyword>
<protein>
    <submittedName>
        <fullName evidence="8">Complement component 4 binding protein alpha</fullName>
    </submittedName>
</protein>
<evidence type="ECO:0000256" key="4">
    <source>
        <dbReference type="ARBA" id="ARBA00023157"/>
    </source>
</evidence>
<sequence>MTGLSGLEGTLVGRLVQSPILTLTTQVCGKNTVLIIFMLPVSFPLAITCSPPPNIANGMHDGSNKEIFDYNSSVTYKCHHNFSLTGEASIHCTTKDNITGVWNGPAPECTDEPINMVDLIIGIGAVAIIGIAVALNKKLRQKLFTALKLYI</sequence>
<dbReference type="CDD" id="cd00033">
    <property type="entry name" value="CCP"/>
    <property type="match status" value="1"/>
</dbReference>
<evidence type="ECO:0000256" key="2">
    <source>
        <dbReference type="ARBA" id="ARBA00022729"/>
    </source>
</evidence>
<keyword evidence="2" id="KW-0732">Signal</keyword>
<dbReference type="FunFam" id="2.10.70.10:FF:000014">
    <property type="entry name" value="Membrane cofactor protein"/>
    <property type="match status" value="1"/>
</dbReference>
<name>A0A8T1T1I5_CHESE</name>
<feature type="disulfide bond" evidence="5">
    <location>
        <begin position="49"/>
        <end position="92"/>
    </location>
</feature>
<keyword evidence="6" id="KW-0472">Membrane</keyword>
<evidence type="ECO:0000313" key="8">
    <source>
        <dbReference type="EMBL" id="KAG6935362.1"/>
    </source>
</evidence>
<keyword evidence="6" id="KW-0812">Transmembrane</keyword>
<dbReference type="InterPro" id="IPR000436">
    <property type="entry name" value="Sushi_SCR_CCP_dom"/>
</dbReference>
<organism evidence="8 9">
    <name type="scientific">Chelydra serpentina</name>
    <name type="common">Snapping turtle</name>
    <name type="synonym">Testudo serpentina</name>
    <dbReference type="NCBI Taxonomy" id="8475"/>
    <lineage>
        <taxon>Eukaryota</taxon>
        <taxon>Metazoa</taxon>
        <taxon>Chordata</taxon>
        <taxon>Craniata</taxon>
        <taxon>Vertebrata</taxon>
        <taxon>Euteleostomi</taxon>
        <taxon>Archelosauria</taxon>
        <taxon>Testudinata</taxon>
        <taxon>Testudines</taxon>
        <taxon>Cryptodira</taxon>
        <taxon>Durocryptodira</taxon>
        <taxon>Americhelydia</taxon>
        <taxon>Chelydroidea</taxon>
        <taxon>Chelydridae</taxon>
        <taxon>Chelydra</taxon>
    </lineage>
</organism>
<evidence type="ECO:0000256" key="1">
    <source>
        <dbReference type="ARBA" id="ARBA00022659"/>
    </source>
</evidence>
<dbReference type="PANTHER" id="PTHR45656">
    <property type="entry name" value="PROTEIN CBR-CLEC-78"/>
    <property type="match status" value="1"/>
</dbReference>
<feature type="domain" description="Sushi" evidence="7">
    <location>
        <begin position="47"/>
        <end position="111"/>
    </location>
</feature>
<evidence type="ECO:0000256" key="3">
    <source>
        <dbReference type="ARBA" id="ARBA00022737"/>
    </source>
</evidence>
<dbReference type="Gene3D" id="2.10.70.10">
    <property type="entry name" value="Complement Module, domain 1"/>
    <property type="match status" value="1"/>
</dbReference>
<keyword evidence="6" id="KW-1133">Transmembrane helix</keyword>
<dbReference type="InterPro" id="IPR051277">
    <property type="entry name" value="SEZ6_CSMD_C4BPB_Regulators"/>
</dbReference>
<keyword evidence="9" id="KW-1185">Reference proteome</keyword>
<evidence type="ECO:0000259" key="7">
    <source>
        <dbReference type="PROSITE" id="PS50923"/>
    </source>
</evidence>
<keyword evidence="4 5" id="KW-1015">Disulfide bond</keyword>
<evidence type="ECO:0000256" key="5">
    <source>
        <dbReference type="PROSITE-ProRule" id="PRU00302"/>
    </source>
</evidence>
<dbReference type="SUPFAM" id="SSF57535">
    <property type="entry name" value="Complement control module/SCR domain"/>
    <property type="match status" value="1"/>
</dbReference>
<dbReference type="PROSITE" id="PS50923">
    <property type="entry name" value="SUSHI"/>
    <property type="match status" value="1"/>
</dbReference>
<accession>A0A8T1T1I5</accession>
<keyword evidence="1 5" id="KW-0768">Sushi</keyword>
<dbReference type="EMBL" id="JAHGAV010000044">
    <property type="protein sequence ID" value="KAG6935362.1"/>
    <property type="molecule type" value="Genomic_DNA"/>
</dbReference>
<reference evidence="8 9" key="1">
    <citation type="journal article" date="2020" name="G3 (Bethesda)">
        <title>Draft Genome of the Common Snapping Turtle, Chelydra serpentina, a Model for Phenotypic Plasticity in Reptiles.</title>
        <authorList>
            <person name="Das D."/>
            <person name="Singh S.K."/>
            <person name="Bierstedt J."/>
            <person name="Erickson A."/>
            <person name="Galli G.L.J."/>
            <person name="Crossley D.A. 2nd"/>
            <person name="Rhen T."/>
        </authorList>
    </citation>
    <scope>NUCLEOTIDE SEQUENCE [LARGE SCALE GENOMIC DNA]</scope>
    <source>
        <strain evidence="8">KW</strain>
    </source>
</reference>
<dbReference type="Proteomes" id="UP000765507">
    <property type="component" value="Unassembled WGS sequence"/>
</dbReference>
<dbReference type="PANTHER" id="PTHR45656:SF4">
    <property type="entry name" value="PROTEIN CBR-CLEC-78"/>
    <property type="match status" value="1"/>
</dbReference>
<comment type="caution">
    <text evidence="8">The sequence shown here is derived from an EMBL/GenBank/DDBJ whole genome shotgun (WGS) entry which is preliminary data.</text>
</comment>